<feature type="region of interest" description="Disordered" evidence="1">
    <location>
        <begin position="367"/>
        <end position="416"/>
    </location>
</feature>
<evidence type="ECO:0000256" key="1">
    <source>
        <dbReference type="SAM" id="MobiDB-lite"/>
    </source>
</evidence>
<evidence type="ECO:0000256" key="2">
    <source>
        <dbReference type="SAM" id="Phobius"/>
    </source>
</evidence>
<feature type="compositionally biased region" description="Basic residues" evidence="1">
    <location>
        <begin position="377"/>
        <end position="388"/>
    </location>
</feature>
<dbReference type="EMBL" id="LWDD02000024">
    <property type="protein sequence ID" value="KAE8265199.1"/>
    <property type="molecule type" value="Genomic_DNA"/>
</dbReference>
<feature type="transmembrane region" description="Helical" evidence="2">
    <location>
        <begin position="205"/>
        <end position="226"/>
    </location>
</feature>
<feature type="region of interest" description="Disordered" evidence="1">
    <location>
        <begin position="590"/>
        <end position="610"/>
    </location>
</feature>
<protein>
    <submittedName>
        <fullName evidence="3">Uncharacterized protein</fullName>
    </submittedName>
</protein>
<feature type="transmembrane region" description="Helical" evidence="2">
    <location>
        <begin position="132"/>
        <end position="154"/>
    </location>
</feature>
<reference evidence="3" key="1">
    <citation type="submission" date="2016-04" db="EMBL/GenBank/DDBJ databases">
        <authorList>
            <person name="Nguyen H.D."/>
            <person name="Kesanakurti P."/>
            <person name="Cullis J."/>
            <person name="Levesque C.A."/>
            <person name="Hambleton S."/>
        </authorList>
    </citation>
    <scope>NUCLEOTIDE SEQUENCE</scope>
    <source>
        <strain evidence="3">DAOMC 238032</strain>
    </source>
</reference>
<comment type="caution">
    <text evidence="3">The sequence shown here is derived from an EMBL/GenBank/DDBJ whole genome shotgun (WGS) entry which is preliminary data.</text>
</comment>
<feature type="transmembrane region" description="Helical" evidence="2">
    <location>
        <begin position="246"/>
        <end position="266"/>
    </location>
</feature>
<feature type="transmembrane region" description="Helical" evidence="2">
    <location>
        <begin position="48"/>
        <end position="67"/>
    </location>
</feature>
<feature type="compositionally biased region" description="Polar residues" evidence="1">
    <location>
        <begin position="655"/>
        <end position="669"/>
    </location>
</feature>
<feature type="region of interest" description="Disordered" evidence="1">
    <location>
        <begin position="439"/>
        <end position="471"/>
    </location>
</feature>
<feature type="compositionally biased region" description="Polar residues" evidence="1">
    <location>
        <begin position="862"/>
        <end position="883"/>
    </location>
</feature>
<accession>A0A177UY01</accession>
<feature type="region of interest" description="Disordered" evidence="1">
    <location>
        <begin position="627"/>
        <end position="677"/>
    </location>
</feature>
<feature type="compositionally biased region" description="Basic and acidic residues" evidence="1">
    <location>
        <begin position="886"/>
        <end position="900"/>
    </location>
</feature>
<evidence type="ECO:0000313" key="4">
    <source>
        <dbReference type="Proteomes" id="UP000077671"/>
    </source>
</evidence>
<organism evidence="3 4">
    <name type="scientific">Tilletia caries</name>
    <name type="common">wheat bunt fungus</name>
    <dbReference type="NCBI Taxonomy" id="13290"/>
    <lineage>
        <taxon>Eukaryota</taxon>
        <taxon>Fungi</taxon>
        <taxon>Dikarya</taxon>
        <taxon>Basidiomycota</taxon>
        <taxon>Ustilaginomycotina</taxon>
        <taxon>Exobasidiomycetes</taxon>
        <taxon>Tilletiales</taxon>
        <taxon>Tilletiaceae</taxon>
        <taxon>Tilletia</taxon>
    </lineage>
</organism>
<feature type="region of interest" description="Disordered" evidence="1">
    <location>
        <begin position="539"/>
        <end position="568"/>
    </location>
</feature>
<feature type="compositionally biased region" description="Polar residues" evidence="1">
    <location>
        <begin position="439"/>
        <end position="457"/>
    </location>
</feature>
<keyword evidence="2" id="KW-1133">Transmembrane helix</keyword>
<feature type="transmembrane region" description="Helical" evidence="2">
    <location>
        <begin position="89"/>
        <end position="112"/>
    </location>
</feature>
<evidence type="ECO:0000313" key="3">
    <source>
        <dbReference type="EMBL" id="KAE8265199.1"/>
    </source>
</evidence>
<feature type="region of interest" description="Disordered" evidence="1">
    <location>
        <begin position="835"/>
        <end position="916"/>
    </location>
</feature>
<name>A0A177UY01_9BASI</name>
<feature type="compositionally biased region" description="Basic and acidic residues" evidence="1">
    <location>
        <begin position="640"/>
        <end position="649"/>
    </location>
</feature>
<feature type="region of interest" description="Disordered" evidence="1">
    <location>
        <begin position="761"/>
        <end position="790"/>
    </location>
</feature>
<feature type="transmembrane region" description="Helical" evidence="2">
    <location>
        <begin position="174"/>
        <end position="193"/>
    </location>
</feature>
<feature type="compositionally biased region" description="Low complexity" evidence="1">
    <location>
        <begin position="901"/>
        <end position="916"/>
    </location>
</feature>
<feature type="transmembrane region" description="Helical" evidence="2">
    <location>
        <begin position="273"/>
        <end position="298"/>
    </location>
</feature>
<feature type="compositionally biased region" description="Basic and acidic residues" evidence="1">
    <location>
        <begin position="367"/>
        <end position="376"/>
    </location>
</feature>
<dbReference type="AlphaFoldDB" id="A0A177UY01"/>
<keyword evidence="2" id="KW-0812">Transmembrane</keyword>
<gene>
    <name evidence="3" type="ORF">A4X03_0g424</name>
</gene>
<dbReference type="Proteomes" id="UP000077671">
    <property type="component" value="Unassembled WGS sequence"/>
</dbReference>
<sequence>MTVSCFTPPLGHTNLLCVNIDDLDSESIITKHFSGEVFAARISETVSVALYLLAAIVCGTACLRVSWSRSVTVVHGRDLAAVPQDGNPILYLKLITISLLGQCITAAALGCVDLTAPRSTGADTRDAHARGLAIATVVPLSFHLLTISLFHTLVLLPASQTAHDGTSSRASTGTITKLSLFLTSIILLSKLIIPFVSASDHSQDLLRALIVVQIVSYCALMLVYSFPVFSRLLDNRKRHTPGFTSFAFLLVAILGNLQAVMAVGFLTSSVQLVCVASIAGALGAVALAAWSSTIVWHYQNRQLPTQETYRDNSAITPDSDASSQRELQLLPAFAAGKRRSGRPLSSHLSALASRAIIRPRDLISRARSSEAQEHLSRTSKHGAQHKGSQKNDILLSPFSTPSSSPNPFPASPESIASSRTPFLSRKAFPFPYIRSIQRSDSSSKHTASVNKTPSPGQQWDARSPGQKERSRVAASYTGQALDYDLERGLRDESPASYWPKNSPFVRPSTAITVSSFLSSSRQEGATALRGYHGSLEQAQHAQATSAAGGHGQESVLNSSGLQHEGTKARVNSSSASLWLSFPPSGWLPTPPSSAHGTFGKKSRGSALTSFPNLFPPQSLAHSLVENGLGSPFQHQAGSDGRPDTADEPHNLSVEELNSASGHPSLSRSRAASEATMPSEMVRLASGRMEDPVTAERPMSTAHVMDVDDLLSDAHSHISSMSSSHPDATPARRSSCAFGDGTERALDFLATLDHEPIPRFCHFPSSATGTPSRRMSLPATGEGETISLSNDETDANLNQQLSLPLQRAFSVGMHGASMKADDVAMIRQALKGTRHLDANSEPWNAGPQARATASSHIRHKSNPSESETPLRDLQSSSRRTSTFGYHQRVESGSRADLHRSESMASRYSRQSSAAQSSWHGVMTQEGTEDSAGAFVRESWGLRSAAPGEEYRNFFANVDDVMAGGVQEQQAQ</sequence>
<proteinExistence type="predicted"/>
<keyword evidence="2" id="KW-0472">Membrane</keyword>
<reference evidence="3" key="2">
    <citation type="journal article" date="2019" name="IMA Fungus">
        <title>Genome sequencing and comparison of five Tilletia species to identify candidate genes for the detection of regulated species infecting wheat.</title>
        <authorList>
            <person name="Nguyen H.D.T."/>
            <person name="Sultana T."/>
            <person name="Kesanakurti P."/>
            <person name="Hambleton S."/>
        </authorList>
    </citation>
    <scope>NUCLEOTIDE SEQUENCE</scope>
    <source>
        <strain evidence="3">DAOMC 238032</strain>
    </source>
</reference>